<proteinExistence type="predicted"/>
<gene>
    <name evidence="2" type="ORF">C4900_10580</name>
</gene>
<dbReference type="EMBL" id="PSYR01000002">
    <property type="protein sequence ID" value="RCN56279.1"/>
    <property type="molecule type" value="Genomic_DNA"/>
</dbReference>
<accession>A0A368HGF0</accession>
<name>A0A368HGF0_9GAMM</name>
<organism evidence="2 3">
    <name type="scientific">Acidiferrobacter thiooxydans</name>
    <dbReference type="NCBI Taxonomy" id="163359"/>
    <lineage>
        <taxon>Bacteria</taxon>
        <taxon>Pseudomonadati</taxon>
        <taxon>Pseudomonadota</taxon>
        <taxon>Gammaproteobacteria</taxon>
        <taxon>Acidiferrobacterales</taxon>
        <taxon>Acidiferrobacteraceae</taxon>
        <taxon>Acidiferrobacter</taxon>
    </lineage>
</organism>
<comment type="caution">
    <text evidence="2">The sequence shown here is derived from an EMBL/GenBank/DDBJ whole genome shotgun (WGS) entry which is preliminary data.</text>
</comment>
<feature type="domain" description="PelB C-terminal" evidence="1">
    <location>
        <begin position="3"/>
        <end position="280"/>
    </location>
</feature>
<evidence type="ECO:0000313" key="2">
    <source>
        <dbReference type="EMBL" id="RCN56279.1"/>
    </source>
</evidence>
<dbReference type="Proteomes" id="UP000253250">
    <property type="component" value="Unassembled WGS sequence"/>
</dbReference>
<dbReference type="OrthoDB" id="7057888at2"/>
<protein>
    <recommendedName>
        <fullName evidence="1">PelB C-terminal domain-containing protein</fullName>
    </recommendedName>
</protein>
<evidence type="ECO:0000313" key="3">
    <source>
        <dbReference type="Proteomes" id="UP000253250"/>
    </source>
</evidence>
<dbReference type="AlphaFoldDB" id="A0A368HGF0"/>
<sequence>MRHELNPGTALEVGARNSLDSRTDPALIGAIPRFDRSQYFGIAARRPSGRYRLTVGRRSAVTRFLYAQALWQTAFWPHSTQTVRVNYHARAYDLPSLYLGGVKNGVSVVDAEALTVRDTVNARLSYRQLRGQGGGALATGVIASFHYGHKVFLSYPDITVGAALSFAHYRAASGPVPQALVPLLPPGDGIGFFVPQSYAQAGLDVHFGEDYRRHYAPSLRPFLDLEVFDNSVTHAGYDLSVGVATPIVGPDHLAVYYTRSQGGVGIENRLQAVGMRYDYHFKP</sequence>
<keyword evidence="3" id="KW-1185">Reference proteome</keyword>
<dbReference type="Pfam" id="PF24604">
    <property type="entry name" value="B-barrel_PelB_C"/>
    <property type="match status" value="1"/>
</dbReference>
<dbReference type="InterPro" id="IPR057306">
    <property type="entry name" value="B-barrel_PelB_C"/>
</dbReference>
<dbReference type="RefSeq" id="WP_114283065.1">
    <property type="nucleotide sequence ID" value="NZ_PSYR01000002.1"/>
</dbReference>
<reference evidence="2 3" key="1">
    <citation type="submission" date="2018-02" db="EMBL/GenBank/DDBJ databases">
        <title>Insights into the biology of acidophilic members of the Acidiferrobacteraceae family derived from comparative genomic analyses.</title>
        <authorList>
            <person name="Issotta F."/>
            <person name="Thyssen C."/>
            <person name="Mena C."/>
            <person name="Moya A."/>
            <person name="Bellenberg S."/>
            <person name="Sproer C."/>
            <person name="Covarrubias P.C."/>
            <person name="Sand W."/>
            <person name="Quatrini R."/>
            <person name="Vera M."/>
        </authorList>
    </citation>
    <scope>NUCLEOTIDE SEQUENCE [LARGE SCALE GENOMIC DNA]</scope>
    <source>
        <strain evidence="3">m-1</strain>
    </source>
</reference>
<evidence type="ECO:0000259" key="1">
    <source>
        <dbReference type="Pfam" id="PF24604"/>
    </source>
</evidence>